<reference evidence="1" key="1">
    <citation type="submission" date="2018-07" db="EMBL/GenBank/DDBJ databases">
        <authorList>
            <person name="Quirk P.G."/>
            <person name="Krulwich T.A."/>
        </authorList>
    </citation>
    <scope>NUCLEOTIDE SEQUENCE</scope>
</reference>
<protein>
    <submittedName>
        <fullName evidence="1">Uncharacterized protein</fullName>
    </submittedName>
</protein>
<dbReference type="AlphaFoldDB" id="A0A380TD88"/>
<proteinExistence type="predicted"/>
<sequence>MLSVAVLAIATDDSREMLAGPTTTSKSCFRATHRPQAVRRRVYLLVWVDGRGTAQYPLPGKHFSHRNYSYMTYPFLGANTGAAAVVKPKQRANPRNRLVN</sequence>
<gene>
    <name evidence="1" type="ORF">DF3PB_2390005</name>
</gene>
<name>A0A380TD88_9ZZZZ</name>
<dbReference type="EMBL" id="UIDG01000156">
    <property type="protein sequence ID" value="SUS06078.1"/>
    <property type="molecule type" value="Genomic_DNA"/>
</dbReference>
<evidence type="ECO:0000313" key="1">
    <source>
        <dbReference type="EMBL" id="SUS06078.1"/>
    </source>
</evidence>
<organism evidence="1">
    <name type="scientific">metagenome</name>
    <dbReference type="NCBI Taxonomy" id="256318"/>
    <lineage>
        <taxon>unclassified sequences</taxon>
        <taxon>metagenomes</taxon>
    </lineage>
</organism>
<accession>A0A380TD88</accession>